<dbReference type="EMBL" id="BDGG01000002">
    <property type="protein sequence ID" value="GAU94277.1"/>
    <property type="molecule type" value="Genomic_DNA"/>
</dbReference>
<dbReference type="SMART" id="SM00595">
    <property type="entry name" value="MADF"/>
    <property type="match status" value="1"/>
</dbReference>
<comment type="caution">
    <text evidence="3">The sequence shown here is derived from an EMBL/GenBank/DDBJ whole genome shotgun (WGS) entry which is preliminary data.</text>
</comment>
<gene>
    <name evidence="3" type="primary">RvY_06081</name>
    <name evidence="3" type="synonym">RvY_06081.1</name>
    <name evidence="3" type="ORF">RvY_06081-1</name>
</gene>
<dbReference type="PROSITE" id="PS51029">
    <property type="entry name" value="MADF"/>
    <property type="match status" value="1"/>
</dbReference>
<reference evidence="3 4" key="1">
    <citation type="journal article" date="2016" name="Nat. Commun.">
        <title>Extremotolerant tardigrade genome and improved radiotolerance of human cultured cells by tardigrade-unique protein.</title>
        <authorList>
            <person name="Hashimoto T."/>
            <person name="Horikawa D.D."/>
            <person name="Saito Y."/>
            <person name="Kuwahara H."/>
            <person name="Kozuka-Hata H."/>
            <person name="Shin-I T."/>
            <person name="Minakuchi Y."/>
            <person name="Ohishi K."/>
            <person name="Motoyama A."/>
            <person name="Aizu T."/>
            <person name="Enomoto A."/>
            <person name="Kondo K."/>
            <person name="Tanaka S."/>
            <person name="Hara Y."/>
            <person name="Koshikawa S."/>
            <person name="Sagara H."/>
            <person name="Miura T."/>
            <person name="Yokobori S."/>
            <person name="Miyagawa K."/>
            <person name="Suzuki Y."/>
            <person name="Kubo T."/>
            <person name="Oyama M."/>
            <person name="Kohara Y."/>
            <person name="Fujiyama A."/>
            <person name="Arakawa K."/>
            <person name="Katayama T."/>
            <person name="Toyoda A."/>
            <person name="Kunieda T."/>
        </authorList>
    </citation>
    <scope>NUCLEOTIDE SEQUENCE [LARGE SCALE GENOMIC DNA]</scope>
    <source>
        <strain evidence="3 4">YOKOZUNA-1</strain>
    </source>
</reference>
<dbReference type="Proteomes" id="UP000186922">
    <property type="component" value="Unassembled WGS sequence"/>
</dbReference>
<feature type="region of interest" description="Disordered" evidence="1">
    <location>
        <begin position="237"/>
        <end position="363"/>
    </location>
</feature>
<accession>A0A1D1V3Q6</accession>
<feature type="compositionally biased region" description="Basic and acidic residues" evidence="1">
    <location>
        <begin position="338"/>
        <end position="350"/>
    </location>
</feature>
<evidence type="ECO:0000259" key="2">
    <source>
        <dbReference type="PROSITE" id="PS51029"/>
    </source>
</evidence>
<dbReference type="InterPro" id="IPR006578">
    <property type="entry name" value="MADF-dom"/>
</dbReference>
<dbReference type="PANTHER" id="PTHR12243">
    <property type="entry name" value="MADF DOMAIN TRANSCRIPTION FACTOR"/>
    <property type="match status" value="1"/>
</dbReference>
<feature type="compositionally biased region" description="Basic and acidic residues" evidence="1">
    <location>
        <begin position="111"/>
        <end position="126"/>
    </location>
</feature>
<feature type="compositionally biased region" description="Polar residues" evidence="1">
    <location>
        <begin position="315"/>
        <end position="326"/>
    </location>
</feature>
<dbReference type="AlphaFoldDB" id="A0A1D1V3Q6"/>
<name>A0A1D1V3Q6_RAMVA</name>
<feature type="region of interest" description="Disordered" evidence="1">
    <location>
        <begin position="43"/>
        <end position="126"/>
    </location>
</feature>
<feature type="compositionally biased region" description="Low complexity" evidence="1">
    <location>
        <begin position="253"/>
        <end position="267"/>
    </location>
</feature>
<evidence type="ECO:0000256" key="1">
    <source>
        <dbReference type="SAM" id="MobiDB-lite"/>
    </source>
</evidence>
<dbReference type="InterPro" id="IPR039353">
    <property type="entry name" value="TF_Adf1"/>
</dbReference>
<keyword evidence="4" id="KW-1185">Reference proteome</keyword>
<protein>
    <recommendedName>
        <fullName evidence="2">MADF domain-containing protein</fullName>
    </recommendedName>
</protein>
<dbReference type="OrthoDB" id="5803771at2759"/>
<evidence type="ECO:0000313" key="3">
    <source>
        <dbReference type="EMBL" id="GAU94277.1"/>
    </source>
</evidence>
<evidence type="ECO:0000313" key="4">
    <source>
        <dbReference type="Proteomes" id="UP000186922"/>
    </source>
</evidence>
<dbReference type="PANTHER" id="PTHR12243:SF67">
    <property type="entry name" value="COREPRESSOR OF PANGOLIN, ISOFORM A-RELATED"/>
    <property type="match status" value="1"/>
</dbReference>
<organism evidence="3 4">
    <name type="scientific">Ramazzottius varieornatus</name>
    <name type="common">Water bear</name>
    <name type="synonym">Tardigrade</name>
    <dbReference type="NCBI Taxonomy" id="947166"/>
    <lineage>
        <taxon>Eukaryota</taxon>
        <taxon>Metazoa</taxon>
        <taxon>Ecdysozoa</taxon>
        <taxon>Tardigrada</taxon>
        <taxon>Eutardigrada</taxon>
        <taxon>Parachela</taxon>
        <taxon>Hypsibioidea</taxon>
        <taxon>Ramazzottiidae</taxon>
        <taxon>Ramazzottius</taxon>
    </lineage>
</organism>
<feature type="domain" description="MADF" evidence="2">
    <location>
        <begin position="134"/>
        <end position="232"/>
    </location>
</feature>
<sequence length="363" mass="41639">MPAWKFFHSTEFVRPIKFAGWLLSSLPITYDDIVVVPSLPRRNAGRRQSEKNPETARISSDETVEIGESEGPPPSEPDIGDQRDDSDPSYEFPEPLCRSSRLAVGDDDSDHGENEVDTQHNNDKGSHWNRFRKALIREVQKHTVLYDQRLRQGCDSRDRRKKAWSSATRAVRGFLDESLNEEESVEECKKSWARLRMAFHREIQIEHRNTNKPQKQPWKFFHSLDFLWQDCRIGSSQKSDRKMKVQKPKLSESSKAARSASPDSSPAGRTRPTKKLRQGGSMTEVRETSTPTLPEAETNCSSLPEREVDEEQDNSDAAFQKSSGRISPSREPTDTLEEYVHFPNDLERRPSPVRPCLLPMSLY</sequence>
<dbReference type="Pfam" id="PF10545">
    <property type="entry name" value="MADF_DNA_bdg"/>
    <property type="match status" value="1"/>
</dbReference>
<proteinExistence type="predicted"/>
<feature type="compositionally biased region" description="Polar residues" evidence="1">
    <location>
        <begin position="288"/>
        <end position="302"/>
    </location>
</feature>